<feature type="region of interest" description="Disordered" evidence="2">
    <location>
        <begin position="195"/>
        <end position="221"/>
    </location>
</feature>
<feature type="compositionally biased region" description="Polar residues" evidence="2">
    <location>
        <begin position="247"/>
        <end position="259"/>
    </location>
</feature>
<evidence type="ECO:0000313" key="4">
    <source>
        <dbReference type="EMBL" id="GFN96182.1"/>
    </source>
</evidence>
<dbReference type="EMBL" id="BLXT01002664">
    <property type="protein sequence ID" value="GFN96182.1"/>
    <property type="molecule type" value="Genomic_DNA"/>
</dbReference>
<feature type="compositionally biased region" description="Basic residues" evidence="2">
    <location>
        <begin position="328"/>
        <end position="337"/>
    </location>
</feature>
<feature type="compositionally biased region" description="Low complexity" evidence="2">
    <location>
        <begin position="309"/>
        <end position="324"/>
    </location>
</feature>
<proteinExistence type="predicted"/>
<dbReference type="AlphaFoldDB" id="A0AAV3ZMW8"/>
<feature type="region of interest" description="Disordered" evidence="2">
    <location>
        <begin position="131"/>
        <end position="155"/>
    </location>
</feature>
<keyword evidence="1" id="KW-0175">Coiled coil</keyword>
<feature type="compositionally biased region" description="Polar residues" evidence="2">
    <location>
        <begin position="361"/>
        <end position="396"/>
    </location>
</feature>
<feature type="compositionally biased region" description="Polar residues" evidence="2">
    <location>
        <begin position="414"/>
        <end position="427"/>
    </location>
</feature>
<organism evidence="4 5">
    <name type="scientific">Plakobranchus ocellatus</name>
    <dbReference type="NCBI Taxonomy" id="259542"/>
    <lineage>
        <taxon>Eukaryota</taxon>
        <taxon>Metazoa</taxon>
        <taxon>Spiralia</taxon>
        <taxon>Lophotrochozoa</taxon>
        <taxon>Mollusca</taxon>
        <taxon>Gastropoda</taxon>
        <taxon>Heterobranchia</taxon>
        <taxon>Euthyneura</taxon>
        <taxon>Panpulmonata</taxon>
        <taxon>Sacoglossa</taxon>
        <taxon>Placobranchoidea</taxon>
        <taxon>Plakobranchidae</taxon>
        <taxon>Plakobranchus</taxon>
    </lineage>
</organism>
<feature type="compositionally biased region" description="Basic and acidic residues" evidence="2">
    <location>
        <begin position="397"/>
        <end position="409"/>
    </location>
</feature>
<gene>
    <name evidence="4" type="ORF">PoB_002268800</name>
</gene>
<sequence length="581" mass="63893">MADGNISSRDLPEGRAGGEEEAALRRYLCLGPGENAISRQRFTAPGQAASLGLTAQELDAIFSALDTDGDDVITLDQLLEQWPGNGELQGVTEDSAEQCDETHERSLTNGLEDSHSDIIPHTPGNDYINVSADGEDIGPKLRTAPEDWDGGSGEYYKSRRRSSLLLQIFDRRASPQPPHTSTPSLIAPSREDFFSVSSDQTPTSSSLPSSSPSSPPPILSSLSPILLGDIFPKTAKCVRGEEETEAAYNTPSKCQQTNLHCDISSPEPGSPTSPTSPTTPTPKTAQCDHSCVHPSKLTLSDLMASPQDSRSSGGSSISYSSSGGCKDTHKHVMRKIRPGSSVSKIPVVADSTLRVLIPKHPNQSKSMGSNRSTDSLNSVVNSTENLHPDSAKTSPSYDRHLKSPADSGRHSRWSAHQLSPIDGTTPTIRRLRPKSPRPEKAGGRKVIPLMGPSRLEPLDMELTTLSKASQEQVCELYQNLHTADNPELLTQFENIVLNVIHDVRQYQLENERLEKTYQREKDEHLKHLRRLEEEMEQQVQSVEERVRRQEKEKLESEKVELRNVLDSEIVMLQQNLTKLQA</sequence>
<evidence type="ECO:0000259" key="3">
    <source>
        <dbReference type="PROSITE" id="PS50222"/>
    </source>
</evidence>
<evidence type="ECO:0000256" key="2">
    <source>
        <dbReference type="SAM" id="MobiDB-lite"/>
    </source>
</evidence>
<protein>
    <submittedName>
        <fullName evidence="4">Ras and EF-hand domain-containing protein</fullName>
    </submittedName>
</protein>
<dbReference type="GO" id="GO:0005509">
    <property type="term" value="F:calcium ion binding"/>
    <property type="evidence" value="ECO:0007669"/>
    <property type="project" value="InterPro"/>
</dbReference>
<accession>A0AAV3ZMW8</accession>
<feature type="coiled-coil region" evidence="1">
    <location>
        <begin position="503"/>
        <end position="559"/>
    </location>
</feature>
<feature type="region of interest" description="Disordered" evidence="2">
    <location>
        <begin position="247"/>
        <end position="289"/>
    </location>
</feature>
<feature type="domain" description="EF-hand" evidence="3">
    <location>
        <begin position="53"/>
        <end position="88"/>
    </location>
</feature>
<evidence type="ECO:0000313" key="5">
    <source>
        <dbReference type="Proteomes" id="UP000735302"/>
    </source>
</evidence>
<feature type="non-terminal residue" evidence="4">
    <location>
        <position position="581"/>
    </location>
</feature>
<dbReference type="Proteomes" id="UP000735302">
    <property type="component" value="Unassembled WGS sequence"/>
</dbReference>
<feature type="region of interest" description="Disordered" evidence="2">
    <location>
        <begin position="170"/>
        <end position="189"/>
    </location>
</feature>
<reference evidence="4 5" key="1">
    <citation type="journal article" date="2021" name="Elife">
        <title>Chloroplast acquisition without the gene transfer in kleptoplastic sea slugs, Plakobranchus ocellatus.</title>
        <authorList>
            <person name="Maeda T."/>
            <person name="Takahashi S."/>
            <person name="Yoshida T."/>
            <person name="Shimamura S."/>
            <person name="Takaki Y."/>
            <person name="Nagai Y."/>
            <person name="Toyoda A."/>
            <person name="Suzuki Y."/>
            <person name="Arimoto A."/>
            <person name="Ishii H."/>
            <person name="Satoh N."/>
            <person name="Nishiyama T."/>
            <person name="Hasebe M."/>
            <person name="Maruyama T."/>
            <person name="Minagawa J."/>
            <person name="Obokata J."/>
            <person name="Shigenobu S."/>
        </authorList>
    </citation>
    <scope>NUCLEOTIDE SEQUENCE [LARGE SCALE GENOMIC DNA]</scope>
</reference>
<keyword evidence="5" id="KW-1185">Reference proteome</keyword>
<dbReference type="InterPro" id="IPR002048">
    <property type="entry name" value="EF_hand_dom"/>
</dbReference>
<feature type="compositionally biased region" description="Low complexity" evidence="2">
    <location>
        <begin position="264"/>
        <end position="282"/>
    </location>
</feature>
<dbReference type="PROSITE" id="PS50222">
    <property type="entry name" value="EF_HAND_2"/>
    <property type="match status" value="1"/>
</dbReference>
<comment type="caution">
    <text evidence="4">The sequence shown here is derived from an EMBL/GenBank/DDBJ whole genome shotgun (WGS) entry which is preliminary data.</text>
</comment>
<evidence type="ECO:0000256" key="1">
    <source>
        <dbReference type="SAM" id="Coils"/>
    </source>
</evidence>
<name>A0AAV3ZMW8_9GAST</name>
<feature type="region of interest" description="Disordered" evidence="2">
    <location>
        <begin position="303"/>
        <end position="339"/>
    </location>
</feature>
<feature type="region of interest" description="Disordered" evidence="2">
    <location>
        <begin position="359"/>
        <end position="451"/>
    </location>
</feature>